<reference evidence="1" key="1">
    <citation type="journal article" date="2014" name="Int. J. Syst. Evol. Microbiol.">
        <title>Complete genome sequence of Corynebacterium casei LMG S-19264T (=DSM 44701T), isolated from a smear-ripened cheese.</title>
        <authorList>
            <consortium name="US DOE Joint Genome Institute (JGI-PGF)"/>
            <person name="Walter F."/>
            <person name="Albersmeier A."/>
            <person name="Kalinowski J."/>
            <person name="Ruckert C."/>
        </authorList>
    </citation>
    <scope>NUCLEOTIDE SEQUENCE</scope>
    <source>
        <strain evidence="1">CGMCC 1.14984</strain>
    </source>
</reference>
<protein>
    <submittedName>
        <fullName evidence="1">Uncharacterized protein</fullName>
    </submittedName>
</protein>
<evidence type="ECO:0000313" key="3">
    <source>
        <dbReference type="Proteomes" id="UP000621856"/>
    </source>
</evidence>
<proteinExistence type="predicted"/>
<dbReference type="AlphaFoldDB" id="A0A8J3EVC5"/>
<reference evidence="2 4" key="2">
    <citation type="submission" date="2020-02" db="EMBL/GenBank/DDBJ databases">
        <title>Genome sequence of Parvularcula flava strain NH6-79.</title>
        <authorList>
            <person name="Abdul Karim M.H."/>
            <person name="Lam M.Q."/>
            <person name="Chen S.J."/>
            <person name="Yahya A."/>
            <person name="Shahir S."/>
            <person name="Shamsir M.S."/>
            <person name="Chong C.S."/>
        </authorList>
    </citation>
    <scope>NUCLEOTIDE SEQUENCE [LARGE SCALE GENOMIC DNA]</scope>
    <source>
        <strain evidence="2 4">NH6-79</strain>
    </source>
</reference>
<dbReference type="RefSeq" id="WP_155141902.1">
    <property type="nucleotide sequence ID" value="NZ_BMGZ01000003.1"/>
</dbReference>
<reference evidence="1" key="3">
    <citation type="submission" date="2020-09" db="EMBL/GenBank/DDBJ databases">
        <authorList>
            <person name="Sun Q."/>
            <person name="Zhou Y."/>
        </authorList>
    </citation>
    <scope>NUCLEOTIDE SEQUENCE</scope>
    <source>
        <strain evidence="1">CGMCC 1.14984</strain>
    </source>
</reference>
<organism evidence="1 3">
    <name type="scientific">Aquisalinus luteolus</name>
    <dbReference type="NCBI Taxonomy" id="1566827"/>
    <lineage>
        <taxon>Bacteria</taxon>
        <taxon>Pseudomonadati</taxon>
        <taxon>Pseudomonadota</taxon>
        <taxon>Alphaproteobacteria</taxon>
        <taxon>Parvularculales</taxon>
        <taxon>Parvularculaceae</taxon>
        <taxon>Aquisalinus</taxon>
    </lineage>
</organism>
<dbReference type="EMBL" id="VCJR02000003">
    <property type="protein sequence ID" value="NHK29158.1"/>
    <property type="molecule type" value="Genomic_DNA"/>
</dbReference>
<gene>
    <name evidence="2" type="ORF">FF098_014655</name>
    <name evidence="1" type="ORF">GCM10011355_27690</name>
</gene>
<evidence type="ECO:0000313" key="2">
    <source>
        <dbReference type="EMBL" id="NHK29158.1"/>
    </source>
</evidence>
<accession>A0A8J3EVC5</accession>
<dbReference type="Proteomes" id="UP000621856">
    <property type="component" value="Unassembled WGS sequence"/>
</dbReference>
<name>A0A8J3EVC5_9PROT</name>
<evidence type="ECO:0000313" key="1">
    <source>
        <dbReference type="EMBL" id="GGI00128.1"/>
    </source>
</evidence>
<evidence type="ECO:0000313" key="4">
    <source>
        <dbReference type="Proteomes" id="UP000818603"/>
    </source>
</evidence>
<comment type="caution">
    <text evidence="1">The sequence shown here is derived from an EMBL/GenBank/DDBJ whole genome shotgun (WGS) entry which is preliminary data.</text>
</comment>
<dbReference type="Proteomes" id="UP000818603">
    <property type="component" value="Unassembled WGS sequence"/>
</dbReference>
<sequence>MTRHYQDRTALASIESKLDEVLTLLKSEALERIDTKDMRAQTRATLFQVLDEKRRLDSEAENAAFAAPFFIKSGEVVSIFGDRAKAEAEDHYAINGNGPEAA</sequence>
<keyword evidence="4" id="KW-1185">Reference proteome</keyword>
<dbReference type="EMBL" id="BMGZ01000003">
    <property type="protein sequence ID" value="GGI00128.1"/>
    <property type="molecule type" value="Genomic_DNA"/>
</dbReference>